<dbReference type="EMBL" id="MQWA01000001">
    <property type="protein sequence ID" value="PQJ30038.1"/>
    <property type="molecule type" value="Genomic_DNA"/>
</dbReference>
<keyword evidence="2" id="KW-1185">Reference proteome</keyword>
<reference evidence="1 2" key="1">
    <citation type="submission" date="2016-12" db="EMBL/GenBank/DDBJ databases">
        <title>Study of bacterial adaptation to deep sea.</title>
        <authorList>
            <person name="Song J."/>
            <person name="Yoshizawa S."/>
            <person name="Kogure K."/>
        </authorList>
    </citation>
    <scope>NUCLEOTIDE SEQUENCE [LARGE SCALE GENOMIC DNA]</scope>
    <source>
        <strain evidence="1 2">SAORIC-165</strain>
    </source>
</reference>
<name>A0A2S7U4V5_9BACT</name>
<evidence type="ECO:0000313" key="2">
    <source>
        <dbReference type="Proteomes" id="UP000239907"/>
    </source>
</evidence>
<accession>A0A2S7U4V5</accession>
<dbReference type="AlphaFoldDB" id="A0A2S7U4V5"/>
<protein>
    <submittedName>
        <fullName evidence="1">Uncharacterized protein</fullName>
    </submittedName>
</protein>
<gene>
    <name evidence="1" type="ORF">BSZ32_17155</name>
</gene>
<comment type="caution">
    <text evidence="1">The sequence shown here is derived from an EMBL/GenBank/DDBJ whole genome shotgun (WGS) entry which is preliminary data.</text>
</comment>
<dbReference type="Proteomes" id="UP000239907">
    <property type="component" value="Unassembled WGS sequence"/>
</dbReference>
<organism evidence="1 2">
    <name type="scientific">Rubritalea profundi</name>
    <dbReference type="NCBI Taxonomy" id="1658618"/>
    <lineage>
        <taxon>Bacteria</taxon>
        <taxon>Pseudomonadati</taxon>
        <taxon>Verrucomicrobiota</taxon>
        <taxon>Verrucomicrobiia</taxon>
        <taxon>Verrucomicrobiales</taxon>
        <taxon>Rubritaleaceae</taxon>
        <taxon>Rubritalea</taxon>
    </lineage>
</organism>
<proteinExistence type="predicted"/>
<evidence type="ECO:0000313" key="1">
    <source>
        <dbReference type="EMBL" id="PQJ30038.1"/>
    </source>
</evidence>
<sequence>MEEERINLYVTKSQLDLILESTLCSSYSWKRTHDAFMKGDDDASDVEECTTECEAEFMQEGYEKLCEELRERVEEIGVNEIEVVASDYVGRANLTLEIIKLTRGGSERIVCVYNCRGLDYYFFPNLWEMIQFFDEGKEPEHVFASDRELDGFLRFC</sequence>